<proteinExistence type="predicted"/>
<keyword evidence="1" id="KW-0472">Membrane</keyword>
<evidence type="ECO:0000313" key="3">
    <source>
        <dbReference type="Proteomes" id="UP000583454"/>
    </source>
</evidence>
<keyword evidence="1" id="KW-0812">Transmembrane</keyword>
<protein>
    <submittedName>
        <fullName evidence="2">Uncharacterized protein</fullName>
    </submittedName>
</protein>
<dbReference type="AlphaFoldDB" id="A0A840ZMZ2"/>
<sequence length="32" mass="3270">MQLKPVSYAMIAVFACGLIVTAVGSVSVLMGL</sequence>
<dbReference type="EMBL" id="JACHOP010000013">
    <property type="protein sequence ID" value="MBB5758438.1"/>
    <property type="molecule type" value="Genomic_DNA"/>
</dbReference>
<dbReference type="Proteomes" id="UP000583454">
    <property type="component" value="Unassembled WGS sequence"/>
</dbReference>
<comment type="caution">
    <text evidence="2">The sequence shown here is derived from an EMBL/GenBank/DDBJ whole genome shotgun (WGS) entry which is preliminary data.</text>
</comment>
<reference evidence="2 3" key="1">
    <citation type="submission" date="2020-08" db="EMBL/GenBank/DDBJ databases">
        <title>Genomic Encyclopedia of Type Strains, Phase IV (KMG-IV): sequencing the most valuable type-strain genomes for metagenomic binning, comparative biology and taxonomic classification.</title>
        <authorList>
            <person name="Goeker M."/>
        </authorList>
    </citation>
    <scope>NUCLEOTIDE SEQUENCE [LARGE SCALE GENOMIC DNA]</scope>
    <source>
        <strain evidence="2 3">DSM 2163</strain>
    </source>
</reference>
<evidence type="ECO:0000256" key="1">
    <source>
        <dbReference type="SAM" id="Phobius"/>
    </source>
</evidence>
<name>A0A840ZMZ2_9HYPH</name>
<gene>
    <name evidence="2" type="ORF">HNR00_003158</name>
</gene>
<feature type="transmembrane region" description="Helical" evidence="1">
    <location>
        <begin position="6"/>
        <end position="30"/>
    </location>
</feature>
<evidence type="ECO:0000313" key="2">
    <source>
        <dbReference type="EMBL" id="MBB5758438.1"/>
    </source>
</evidence>
<organism evidence="2 3">
    <name type="scientific">Methylorubrum rhodinum</name>
    <dbReference type="NCBI Taxonomy" id="29428"/>
    <lineage>
        <taxon>Bacteria</taxon>
        <taxon>Pseudomonadati</taxon>
        <taxon>Pseudomonadota</taxon>
        <taxon>Alphaproteobacteria</taxon>
        <taxon>Hyphomicrobiales</taxon>
        <taxon>Methylobacteriaceae</taxon>
        <taxon>Methylorubrum</taxon>
    </lineage>
</organism>
<dbReference type="PROSITE" id="PS51257">
    <property type="entry name" value="PROKAR_LIPOPROTEIN"/>
    <property type="match status" value="1"/>
</dbReference>
<keyword evidence="1" id="KW-1133">Transmembrane helix</keyword>
<keyword evidence="3" id="KW-1185">Reference proteome</keyword>
<accession>A0A840ZMZ2</accession>